<comment type="caution">
    <text evidence="2">The sequence shown here is derived from an EMBL/GenBank/DDBJ whole genome shotgun (WGS) entry which is preliminary data.</text>
</comment>
<sequence length="100" mass="11548">MLKRIKDFPATDGHGGRDHGHLCTQSPHHQWRDLSAPTQIHGAECQREDQRMLSSDMEDWKGIIDDTMRGCKKIAINRPIWRRPKMGVEKSILLLLISSY</sequence>
<gene>
    <name evidence="2" type="ORF">CLCR_05279</name>
</gene>
<accession>A0A1C1CJR7</accession>
<evidence type="ECO:0000313" key="3">
    <source>
        <dbReference type="Proteomes" id="UP000094526"/>
    </source>
</evidence>
<dbReference type="AlphaFoldDB" id="A0A1C1CJR7"/>
<feature type="region of interest" description="Disordered" evidence="1">
    <location>
        <begin position="1"/>
        <end position="28"/>
    </location>
</feature>
<proteinExistence type="predicted"/>
<evidence type="ECO:0000256" key="1">
    <source>
        <dbReference type="SAM" id="MobiDB-lite"/>
    </source>
</evidence>
<dbReference type="Proteomes" id="UP000094526">
    <property type="component" value="Unassembled WGS sequence"/>
</dbReference>
<name>A0A1C1CJR7_9EURO</name>
<dbReference type="VEuPathDB" id="FungiDB:CLCR_05279"/>
<organism evidence="2 3">
    <name type="scientific">Cladophialophora carrionii</name>
    <dbReference type="NCBI Taxonomy" id="86049"/>
    <lineage>
        <taxon>Eukaryota</taxon>
        <taxon>Fungi</taxon>
        <taxon>Dikarya</taxon>
        <taxon>Ascomycota</taxon>
        <taxon>Pezizomycotina</taxon>
        <taxon>Eurotiomycetes</taxon>
        <taxon>Chaetothyriomycetidae</taxon>
        <taxon>Chaetothyriales</taxon>
        <taxon>Herpotrichiellaceae</taxon>
        <taxon>Cladophialophora</taxon>
    </lineage>
</organism>
<reference evidence="3" key="1">
    <citation type="submission" date="2015-07" db="EMBL/GenBank/DDBJ databases">
        <authorList>
            <person name="Teixeira M.M."/>
            <person name="Souza R.C."/>
            <person name="Almeida L.G."/>
            <person name="Vicente V.A."/>
            <person name="de Hoog S."/>
            <person name="Bocca A.L."/>
            <person name="de Almeida S.R."/>
            <person name="Vasconcelos A.T."/>
            <person name="Felipe M.S."/>
        </authorList>
    </citation>
    <scope>NUCLEOTIDE SEQUENCE [LARGE SCALE GENOMIC DNA]</scope>
    <source>
        <strain evidence="3">KSF</strain>
    </source>
</reference>
<protein>
    <submittedName>
        <fullName evidence="2">Uncharacterized protein</fullName>
    </submittedName>
</protein>
<feature type="compositionally biased region" description="Basic and acidic residues" evidence="1">
    <location>
        <begin position="1"/>
        <end position="21"/>
    </location>
</feature>
<evidence type="ECO:0000313" key="2">
    <source>
        <dbReference type="EMBL" id="OCT48763.1"/>
    </source>
</evidence>
<dbReference type="EMBL" id="LGRB01000011">
    <property type="protein sequence ID" value="OCT48763.1"/>
    <property type="molecule type" value="Genomic_DNA"/>
</dbReference>
<keyword evidence="3" id="KW-1185">Reference proteome</keyword>